<accession>A0A166S9F8</accession>
<dbReference type="PANTHER" id="PTHR37471:SF1">
    <property type="entry name" value="AB HYDROLASE-1 DOMAIN-CONTAINING PROTEIN"/>
    <property type="match status" value="1"/>
</dbReference>
<sequence>MIGKTLHEYIGIRLAITAIRLVAPLSLLYIALSLAQRRVLVSPWLAAYAALEASFYLLVYLPRDHYLQKPAAHPPPIDFAARQALFKRCKSYLVGHAYPTGWFTRPDFKREDVVHWTLWALFYSDTALPEWEDEIDGYVADIEKILGRELERGESDASLPEKSGSMRLTFDPVHTLHRPFAWYMIVGVVDAISSLSLLRAGFTHYATPKWFTAFPFRPLTVFSKRSAHSELSYAYRPHRSSTKLPIVFLHGIGIGTWPYLPFFTDLIKQDPDVGILVIEILPISMHITRPVLPTQPFSRFVLASHSYGTVMSAWILHNDALKARVAATAFIDPIPFLLHLPALAYNFVYRRPSTANEWQLWYFASRDADVGRTLGRHFFWAENVLWKDEGMRTGVVLSGDDQVVDAEEVRKYLTGSEVPAARWDGAPGEGEGGKMEVLFYPGLDHATVFDTHARREAVVEMLGRFVRLE</sequence>
<dbReference type="EMBL" id="KV417500">
    <property type="protein sequence ID" value="KZP29181.1"/>
    <property type="molecule type" value="Genomic_DNA"/>
</dbReference>
<dbReference type="STRING" id="436010.A0A166S9F8"/>
<gene>
    <name evidence="2" type="ORF">FIBSPDRAFT_917489</name>
</gene>
<keyword evidence="3" id="KW-1185">Reference proteome</keyword>
<reference evidence="2 3" key="1">
    <citation type="journal article" date="2016" name="Mol. Biol. Evol.">
        <title>Comparative Genomics of Early-Diverging Mushroom-Forming Fungi Provides Insights into the Origins of Lignocellulose Decay Capabilities.</title>
        <authorList>
            <person name="Nagy L.G."/>
            <person name="Riley R."/>
            <person name="Tritt A."/>
            <person name="Adam C."/>
            <person name="Daum C."/>
            <person name="Floudas D."/>
            <person name="Sun H."/>
            <person name="Yadav J.S."/>
            <person name="Pangilinan J."/>
            <person name="Larsson K.H."/>
            <person name="Matsuura K."/>
            <person name="Barry K."/>
            <person name="Labutti K."/>
            <person name="Kuo R."/>
            <person name="Ohm R.A."/>
            <person name="Bhattacharya S.S."/>
            <person name="Shirouzu T."/>
            <person name="Yoshinaga Y."/>
            <person name="Martin F.M."/>
            <person name="Grigoriev I.V."/>
            <person name="Hibbett D.S."/>
        </authorList>
    </citation>
    <scope>NUCLEOTIDE SEQUENCE [LARGE SCALE GENOMIC DNA]</scope>
    <source>
        <strain evidence="2 3">CBS 109695</strain>
    </source>
</reference>
<keyword evidence="1" id="KW-0472">Membrane</keyword>
<keyword evidence="1" id="KW-1133">Transmembrane helix</keyword>
<proteinExistence type="predicted"/>
<evidence type="ECO:0000313" key="3">
    <source>
        <dbReference type="Proteomes" id="UP000076532"/>
    </source>
</evidence>
<dbReference type="Proteomes" id="UP000076532">
    <property type="component" value="Unassembled WGS sequence"/>
</dbReference>
<dbReference type="InterPro" id="IPR029058">
    <property type="entry name" value="AB_hydrolase_fold"/>
</dbReference>
<feature type="transmembrane region" description="Helical" evidence="1">
    <location>
        <begin position="44"/>
        <end position="61"/>
    </location>
</feature>
<protein>
    <recommendedName>
        <fullName evidence="4">AB hydrolase-1 domain-containing protein</fullName>
    </recommendedName>
</protein>
<evidence type="ECO:0000313" key="2">
    <source>
        <dbReference type="EMBL" id="KZP29181.1"/>
    </source>
</evidence>
<dbReference type="PANTHER" id="PTHR37471">
    <property type="entry name" value="UNNAMED PRODUCT"/>
    <property type="match status" value="1"/>
</dbReference>
<organism evidence="2 3">
    <name type="scientific">Athelia psychrophila</name>
    <dbReference type="NCBI Taxonomy" id="1759441"/>
    <lineage>
        <taxon>Eukaryota</taxon>
        <taxon>Fungi</taxon>
        <taxon>Dikarya</taxon>
        <taxon>Basidiomycota</taxon>
        <taxon>Agaricomycotina</taxon>
        <taxon>Agaricomycetes</taxon>
        <taxon>Agaricomycetidae</taxon>
        <taxon>Atheliales</taxon>
        <taxon>Atheliaceae</taxon>
        <taxon>Athelia</taxon>
    </lineage>
</organism>
<dbReference type="SUPFAM" id="SSF53474">
    <property type="entry name" value="alpha/beta-Hydrolases"/>
    <property type="match status" value="1"/>
</dbReference>
<name>A0A166S9F8_9AGAM</name>
<evidence type="ECO:0008006" key="4">
    <source>
        <dbReference type="Google" id="ProtNLM"/>
    </source>
</evidence>
<evidence type="ECO:0000256" key="1">
    <source>
        <dbReference type="SAM" id="Phobius"/>
    </source>
</evidence>
<dbReference type="OrthoDB" id="6431331at2759"/>
<keyword evidence="1" id="KW-0812">Transmembrane</keyword>
<feature type="transmembrane region" description="Helical" evidence="1">
    <location>
        <begin position="12"/>
        <end position="32"/>
    </location>
</feature>
<dbReference type="AlphaFoldDB" id="A0A166S9F8"/>